<gene>
    <name evidence="5" type="primary">aguB</name>
    <name evidence="5" type="ORF">DQ403_07875</name>
    <name evidence="4" type="ORF">KQ248_05145</name>
</gene>
<dbReference type="Gene3D" id="3.60.110.10">
    <property type="entry name" value="Carbon-nitrogen hydrolase"/>
    <property type="match status" value="1"/>
</dbReference>
<sequence length="292" mass="32794">MSRIVTVAATQMACSWDRQANIANAEKLVREAAAKGAQVILIQELFETPYFCQKPNPEYLQLATSVEDNPAVQHFQKVAAELQVVLPVSFFELSGRARFNSVAIIDADGKVLGVYRKSHIPDGPGYHEKYYFNPGDTGFKVWNTRYAKIGVAICWDQWFPETARSMALMGAELLFYPTAIGSEPHDSSITSRDHWQRVQQGHAGANLMPLIASNRIGREEQDGYDITFYGSSFIADHFGAKVEEMDETSEGVLVHKFDLDQLEHIRSAWGVFRDRRPNLYSPIKTLDGSLES</sequence>
<evidence type="ECO:0000313" key="4">
    <source>
        <dbReference type="EMBL" id="QWV18071.1"/>
    </source>
</evidence>
<dbReference type="Proteomes" id="UP000683436">
    <property type="component" value="Chromosome"/>
</dbReference>
<organism evidence="5 6">
    <name type="scientific">Stutzerimonas zhaodongensis</name>
    <dbReference type="NCBI Taxonomy" id="1176257"/>
    <lineage>
        <taxon>Bacteria</taxon>
        <taxon>Pseudomonadati</taxon>
        <taxon>Pseudomonadota</taxon>
        <taxon>Gammaproteobacteria</taxon>
        <taxon>Pseudomonadales</taxon>
        <taxon>Pseudomonadaceae</taxon>
        <taxon>Stutzerimonas</taxon>
    </lineage>
</organism>
<dbReference type="SUPFAM" id="SSF56317">
    <property type="entry name" value="Carbon-nitrogen hydrolase"/>
    <property type="match status" value="1"/>
</dbReference>
<dbReference type="InterPro" id="IPR050345">
    <property type="entry name" value="Aliph_Amidase/BUP"/>
</dbReference>
<dbReference type="InterPro" id="IPR036526">
    <property type="entry name" value="C-N_Hydrolase_sf"/>
</dbReference>
<dbReference type="NCBIfam" id="TIGR03381">
    <property type="entry name" value="agmatine_aguB"/>
    <property type="match status" value="1"/>
</dbReference>
<comment type="similarity">
    <text evidence="2">Belongs to the carbon-nitrogen hydrolase superfamily.</text>
</comment>
<evidence type="ECO:0000313" key="6">
    <source>
        <dbReference type="Proteomes" id="UP000252554"/>
    </source>
</evidence>
<dbReference type="Proteomes" id="UP000252554">
    <property type="component" value="Unassembled WGS sequence"/>
</dbReference>
<dbReference type="EMBL" id="CP076683">
    <property type="protein sequence ID" value="QWV18071.1"/>
    <property type="molecule type" value="Genomic_DNA"/>
</dbReference>
<evidence type="ECO:0000313" key="7">
    <source>
        <dbReference type="Proteomes" id="UP000683436"/>
    </source>
</evidence>
<name>A0A365PXB6_9GAMM</name>
<dbReference type="PANTHER" id="PTHR43674">
    <property type="entry name" value="NITRILASE C965.09-RELATED"/>
    <property type="match status" value="1"/>
</dbReference>
<evidence type="ECO:0000256" key="2">
    <source>
        <dbReference type="ARBA" id="ARBA00034122"/>
    </source>
</evidence>
<reference evidence="4 7" key="2">
    <citation type="submission" date="2021-06" db="EMBL/GenBank/DDBJ databases">
        <title>Microbial metabolic specificity influences pelagic lipid remineralization.</title>
        <authorList>
            <person name="Behrendt L."/>
            <person name="Hunter J.E."/>
            <person name="Alcolombri U."/>
            <person name="Smriga S."/>
            <person name="Mincer T."/>
            <person name="Lowenstein D.P."/>
            <person name="Peaudecerf F.J."/>
            <person name="Fernandez V.I."/>
            <person name="Fredricks H."/>
            <person name="Almblad H."/>
            <person name="Harrison J.J."/>
            <person name="Stocker R."/>
            <person name="Van Mooy B.A.S."/>
        </authorList>
    </citation>
    <scope>NUCLEOTIDE SEQUENCE [LARGE SCALE GENOMIC DNA]</scope>
    <source>
        <strain evidence="4 7">A252</strain>
    </source>
</reference>
<evidence type="ECO:0000313" key="5">
    <source>
        <dbReference type="EMBL" id="RBA59868.1"/>
    </source>
</evidence>
<evidence type="ECO:0000259" key="3">
    <source>
        <dbReference type="PROSITE" id="PS50263"/>
    </source>
</evidence>
<reference evidence="5 6" key="1">
    <citation type="submission" date="2018-06" db="EMBL/GenBank/DDBJ databases">
        <title>Whole genome sequencing of four bacterial strains from South Shetland trench revealing bio-synthetic gene clusters.</title>
        <authorList>
            <person name="Abdel-Mageed W.M."/>
            <person name="Lehri B."/>
            <person name="Jarmusch S.A."/>
            <person name="Miranda K."/>
            <person name="Goodfellow M."/>
            <person name="Jaspars M."/>
            <person name="Karlyshev A.V."/>
        </authorList>
    </citation>
    <scope>NUCLEOTIDE SEQUENCE [LARGE SCALE GENOMIC DNA]</scope>
    <source>
        <strain evidence="5 6">SST2</strain>
    </source>
</reference>
<dbReference type="CDD" id="cd07573">
    <property type="entry name" value="CPA"/>
    <property type="match status" value="1"/>
</dbReference>
<keyword evidence="1 5" id="KW-0378">Hydrolase</keyword>
<proteinExistence type="inferred from homology"/>
<dbReference type="PANTHER" id="PTHR43674:SF2">
    <property type="entry name" value="BETA-UREIDOPROPIONASE"/>
    <property type="match status" value="1"/>
</dbReference>
<dbReference type="InterPro" id="IPR003010">
    <property type="entry name" value="C-N_Hydrolase"/>
</dbReference>
<dbReference type="PROSITE" id="PS50263">
    <property type="entry name" value="CN_HYDROLASE"/>
    <property type="match status" value="1"/>
</dbReference>
<dbReference type="RefSeq" id="WP_128119894.1">
    <property type="nucleotide sequence ID" value="NZ_CP076683.1"/>
</dbReference>
<dbReference type="GO" id="GO:0033388">
    <property type="term" value="P:putrescine biosynthetic process from arginine"/>
    <property type="evidence" value="ECO:0007669"/>
    <property type="project" value="TreeGrafter"/>
</dbReference>
<dbReference type="InterPro" id="IPR017755">
    <property type="entry name" value="N-carbamoylputrescine_amidase"/>
</dbReference>
<dbReference type="EMBL" id="QNTV01000004">
    <property type="protein sequence ID" value="RBA59868.1"/>
    <property type="molecule type" value="Genomic_DNA"/>
</dbReference>
<protein>
    <submittedName>
        <fullName evidence="5">N-carbamoylputrescine amidase</fullName>
        <ecNumber evidence="5">3.5.1.53</ecNumber>
    </submittedName>
</protein>
<dbReference type="Pfam" id="PF00795">
    <property type="entry name" value="CN_hydrolase"/>
    <property type="match status" value="1"/>
</dbReference>
<dbReference type="GO" id="GO:0050126">
    <property type="term" value="F:N-carbamoylputrescine amidase activity"/>
    <property type="evidence" value="ECO:0007669"/>
    <property type="project" value="UniProtKB-EC"/>
</dbReference>
<keyword evidence="7" id="KW-1185">Reference proteome</keyword>
<feature type="domain" description="CN hydrolase" evidence="3">
    <location>
        <begin position="5"/>
        <end position="259"/>
    </location>
</feature>
<evidence type="ECO:0000256" key="1">
    <source>
        <dbReference type="ARBA" id="ARBA00022801"/>
    </source>
</evidence>
<accession>A0A365PXB6</accession>
<dbReference type="AlphaFoldDB" id="A0A365PXB6"/>
<dbReference type="EC" id="3.5.1.53" evidence="5"/>